<dbReference type="PANTHER" id="PTHR43269">
    <property type="entry name" value="SODIUM/PROTON ANTIPORTER 1-RELATED"/>
    <property type="match status" value="1"/>
</dbReference>
<keyword evidence="1" id="KW-0812">Transmembrane</keyword>
<dbReference type="InterPro" id="IPR045016">
    <property type="entry name" value="NhaD-like"/>
</dbReference>
<dbReference type="AlphaFoldDB" id="A0A9Q1KKP9"/>
<evidence type="ECO:0000313" key="2">
    <source>
        <dbReference type="EMBL" id="KAJ8444609.1"/>
    </source>
</evidence>
<keyword evidence="1" id="KW-0472">Membrane</keyword>
<organism evidence="2 3">
    <name type="scientific">Carnegiea gigantea</name>
    <dbReference type="NCBI Taxonomy" id="171969"/>
    <lineage>
        <taxon>Eukaryota</taxon>
        <taxon>Viridiplantae</taxon>
        <taxon>Streptophyta</taxon>
        <taxon>Embryophyta</taxon>
        <taxon>Tracheophyta</taxon>
        <taxon>Spermatophyta</taxon>
        <taxon>Magnoliopsida</taxon>
        <taxon>eudicotyledons</taxon>
        <taxon>Gunneridae</taxon>
        <taxon>Pentapetalae</taxon>
        <taxon>Caryophyllales</taxon>
        <taxon>Cactineae</taxon>
        <taxon>Cactaceae</taxon>
        <taxon>Cactoideae</taxon>
        <taxon>Echinocereeae</taxon>
        <taxon>Carnegiea</taxon>
    </lineage>
</organism>
<keyword evidence="3" id="KW-1185">Reference proteome</keyword>
<feature type="transmembrane region" description="Helical" evidence="1">
    <location>
        <begin position="140"/>
        <end position="159"/>
    </location>
</feature>
<reference evidence="2" key="1">
    <citation type="submission" date="2022-04" db="EMBL/GenBank/DDBJ databases">
        <title>Carnegiea gigantea Genome sequencing and assembly v2.</title>
        <authorList>
            <person name="Copetti D."/>
            <person name="Sanderson M.J."/>
            <person name="Burquez A."/>
            <person name="Wojciechowski M.F."/>
        </authorList>
    </citation>
    <scope>NUCLEOTIDE SEQUENCE</scope>
    <source>
        <strain evidence="2">SGP5-SGP5p</strain>
        <tissue evidence="2">Aerial part</tissue>
    </source>
</reference>
<feature type="transmembrane region" description="Helical" evidence="1">
    <location>
        <begin position="114"/>
        <end position="134"/>
    </location>
</feature>
<dbReference type="PANTHER" id="PTHR43269:SF2">
    <property type="entry name" value="SODIUM_PROTON ANTIPORTER 1-RELATED"/>
    <property type="match status" value="1"/>
</dbReference>
<dbReference type="GO" id="GO:0015297">
    <property type="term" value="F:antiporter activity"/>
    <property type="evidence" value="ECO:0007669"/>
    <property type="project" value="InterPro"/>
</dbReference>
<dbReference type="GO" id="GO:0006814">
    <property type="term" value="P:sodium ion transport"/>
    <property type="evidence" value="ECO:0007669"/>
    <property type="project" value="InterPro"/>
</dbReference>
<name>A0A9Q1KKP9_9CARY</name>
<sequence length="162" mass="17953">MLRIRRTATIEVFGDLLPARPSMVSSLSTPAYYPSTSRLSTCYTLPVVLWRVSPSAVKSQMSLNSRLWGGRYLRDLHREGVNVRVEDKPEAPHLLPNFRAATINHSCVVANQDLAMVLLFGLGYAGIILEKSLAFNKSGVGLLMAVSLWVIRSIGVRLLQMI</sequence>
<comment type="caution">
    <text evidence="2">The sequence shown here is derived from an EMBL/GenBank/DDBJ whole genome shotgun (WGS) entry which is preliminary data.</text>
</comment>
<gene>
    <name evidence="2" type="ORF">Cgig2_023672</name>
</gene>
<accession>A0A9Q1KKP9</accession>
<protein>
    <submittedName>
        <fullName evidence="2">Uncharacterized protein</fullName>
    </submittedName>
</protein>
<dbReference type="OrthoDB" id="2865258at2759"/>
<proteinExistence type="predicted"/>
<evidence type="ECO:0000313" key="3">
    <source>
        <dbReference type="Proteomes" id="UP001153076"/>
    </source>
</evidence>
<evidence type="ECO:0000256" key="1">
    <source>
        <dbReference type="SAM" id="Phobius"/>
    </source>
</evidence>
<keyword evidence="1" id="KW-1133">Transmembrane helix</keyword>
<dbReference type="EMBL" id="JAKOGI010000092">
    <property type="protein sequence ID" value="KAJ8444609.1"/>
    <property type="molecule type" value="Genomic_DNA"/>
</dbReference>
<dbReference type="Proteomes" id="UP001153076">
    <property type="component" value="Unassembled WGS sequence"/>
</dbReference>